<accession>Q6AMW7</accession>
<dbReference type="eggNOG" id="ENOG503330D">
    <property type="taxonomic scope" value="Bacteria"/>
</dbReference>
<keyword evidence="2" id="KW-1185">Reference proteome</keyword>
<dbReference type="EMBL" id="CR522870">
    <property type="protein sequence ID" value="CAG36307.1"/>
    <property type="molecule type" value="Genomic_DNA"/>
</dbReference>
<gene>
    <name evidence="1" type="ordered locus">DP1578</name>
</gene>
<sequence>MATVYLLRKIVCYTDLYNTLLEVYVKTSTPTEIMKETDIIGEEFDNIMRLIANNSLKMQQFEIYAPLLKSLAHKSRKITNRPRCCVYPNCNSLSIKRSHSIAKGNSLKYIADQGHVLQPVVDIFAKNLKVSMNLVGIKSASTFPGYCEKHEQIFQVIENGEIDEDSLIQLQTFRAICREIVWLNIEIDKIQNQIETYRTAIEQEALGILRHRLKQRGIEQELTKINIKNIDKLLISFQGMEKDFEKRLAYLKRLSEQILNEYNNQTIEEERATINHGICINHKFPVSLCGYTALAYGNKKSIKKMLLMTNIIPMENCTYIFCYADRVHSIFFKNIIDYYFQSSLTILCFIETFMMHSSDHWFINPTYWKSFSKKKQEMILSEILNVDRLITDEFHYSIFDDVRKIILCEYQKHTYRWSDIDRIMVEKENHKLTNISSYTPFTENQHIEMITKYWSERINKNNLRILDI</sequence>
<dbReference type="Proteomes" id="UP000000602">
    <property type="component" value="Chromosome"/>
</dbReference>
<organism evidence="1 2">
    <name type="scientific">Desulfotalea psychrophila (strain LSv54 / DSM 12343)</name>
    <dbReference type="NCBI Taxonomy" id="177439"/>
    <lineage>
        <taxon>Bacteria</taxon>
        <taxon>Pseudomonadati</taxon>
        <taxon>Thermodesulfobacteriota</taxon>
        <taxon>Desulfobulbia</taxon>
        <taxon>Desulfobulbales</taxon>
        <taxon>Desulfocapsaceae</taxon>
        <taxon>Desulfotalea</taxon>
    </lineage>
</organism>
<dbReference type="HOGENOM" id="CLU_583592_0_0_7"/>
<dbReference type="AlphaFoldDB" id="Q6AMW7"/>
<evidence type="ECO:0000313" key="2">
    <source>
        <dbReference type="Proteomes" id="UP000000602"/>
    </source>
</evidence>
<name>Q6AMW7_DESPS</name>
<evidence type="ECO:0000313" key="1">
    <source>
        <dbReference type="EMBL" id="CAG36307.1"/>
    </source>
</evidence>
<reference evidence="2" key="1">
    <citation type="journal article" date="2004" name="Environ. Microbiol.">
        <title>The genome of Desulfotalea psychrophila, a sulfate-reducing bacterium from permanently cold Arctic sediments.</title>
        <authorList>
            <person name="Rabus R."/>
            <person name="Ruepp A."/>
            <person name="Frickey T."/>
            <person name="Rattei T."/>
            <person name="Fartmann B."/>
            <person name="Stark M."/>
            <person name="Bauer M."/>
            <person name="Zibat A."/>
            <person name="Lombardot T."/>
            <person name="Becker I."/>
            <person name="Amann J."/>
            <person name="Gellner K."/>
            <person name="Teeling H."/>
            <person name="Leuschner W.D."/>
            <person name="Gloeckner F.-O."/>
            <person name="Lupas A.N."/>
            <person name="Amann R."/>
            <person name="Klenk H.-P."/>
        </authorList>
    </citation>
    <scope>NUCLEOTIDE SEQUENCE [LARGE SCALE GENOMIC DNA]</scope>
    <source>
        <strain evidence="2">DSM 12343 / LSv54</strain>
    </source>
</reference>
<dbReference type="KEGG" id="dps:DP1578"/>
<proteinExistence type="predicted"/>
<protein>
    <submittedName>
        <fullName evidence="1">Uncharacterized protein</fullName>
    </submittedName>
</protein>